<dbReference type="HAMAP" id="MF_00148">
    <property type="entry name" value="UDG"/>
    <property type="match status" value="1"/>
</dbReference>
<evidence type="ECO:0000256" key="9">
    <source>
        <dbReference type="HAMAP-Rule" id="MF_00148"/>
    </source>
</evidence>
<evidence type="ECO:0000256" key="11">
    <source>
        <dbReference type="RuleBase" id="RU003780"/>
    </source>
</evidence>
<dbReference type="NCBIfam" id="NF003592">
    <property type="entry name" value="PRK05254.1-5"/>
    <property type="match status" value="1"/>
</dbReference>
<keyword evidence="14" id="KW-1185">Reference proteome</keyword>
<dbReference type="EC" id="3.2.2.27" evidence="4 9"/>
<keyword evidence="7 9" id="KW-0378">Hydrolase</keyword>
<evidence type="ECO:0000256" key="3">
    <source>
        <dbReference type="ARBA" id="ARBA00008184"/>
    </source>
</evidence>
<dbReference type="PANTHER" id="PTHR11264:SF0">
    <property type="entry name" value="URACIL-DNA GLYCOSYLASE"/>
    <property type="match status" value="1"/>
</dbReference>
<dbReference type="InterPro" id="IPR002043">
    <property type="entry name" value="UDG_fam1"/>
</dbReference>
<dbReference type="CDD" id="cd10027">
    <property type="entry name" value="UDG-F1-like"/>
    <property type="match status" value="1"/>
</dbReference>
<evidence type="ECO:0000256" key="10">
    <source>
        <dbReference type="PROSITE-ProRule" id="PRU10072"/>
    </source>
</evidence>
<dbReference type="NCBIfam" id="TIGR00628">
    <property type="entry name" value="ung"/>
    <property type="match status" value="1"/>
</dbReference>
<comment type="function">
    <text evidence="2 9 11">Excises uracil residues from the DNA which can arise as a result of misincorporation of dUMP residues by DNA polymerase or due to deamination of cytosine.</text>
</comment>
<dbReference type="Gene3D" id="3.40.470.10">
    <property type="entry name" value="Uracil-DNA glycosylase-like domain"/>
    <property type="match status" value="1"/>
</dbReference>
<dbReference type="NCBIfam" id="NF003588">
    <property type="entry name" value="PRK05254.1-1"/>
    <property type="match status" value="1"/>
</dbReference>
<protein>
    <recommendedName>
        <fullName evidence="5 9">Uracil-DNA glycosylase</fullName>
        <shortName evidence="9">UDG</shortName>
        <ecNumber evidence="4 9">3.2.2.27</ecNumber>
    </recommendedName>
</protein>
<dbReference type="Pfam" id="PF03167">
    <property type="entry name" value="UDG"/>
    <property type="match status" value="1"/>
</dbReference>
<name>A0A432X7Y4_9GAMM</name>
<evidence type="ECO:0000256" key="2">
    <source>
        <dbReference type="ARBA" id="ARBA00002631"/>
    </source>
</evidence>
<keyword evidence="6 9" id="KW-0227">DNA damage</keyword>
<feature type="active site" description="Proton acceptor" evidence="9 10">
    <location>
        <position position="69"/>
    </location>
</feature>
<keyword evidence="9" id="KW-0963">Cytoplasm</keyword>
<sequence length="227" mass="25128">MYKLFDYFPRSWRAAITQPDITAELEACWQAVQKERAQGIRIYPDNDHIFAALAAVAPEHVRVVILGQDPYHQAGQAHGFAFSVPKGIKVPPSLRNMYKALAVDYPGFKTPEHGCLTGWAEQGVLLLNTVFTVRDSAAGSHQQLGWQTLTQAILKHIAAGPPVVFMLWGKHAQNALKGIDTSKHCVLTGVHPSPLSAYRGFFEQEHFRKANDFLTAQGKGVINWSLA</sequence>
<dbReference type="SMART" id="SM00986">
    <property type="entry name" value="UDG"/>
    <property type="match status" value="1"/>
</dbReference>
<gene>
    <name evidence="9" type="primary">ung</name>
    <name evidence="13" type="ORF">CWE15_06080</name>
</gene>
<evidence type="ECO:0000256" key="5">
    <source>
        <dbReference type="ARBA" id="ARBA00018429"/>
    </source>
</evidence>
<dbReference type="PROSITE" id="PS00130">
    <property type="entry name" value="U_DNA_GLYCOSYLASE"/>
    <property type="match status" value="1"/>
</dbReference>
<keyword evidence="8 9" id="KW-0234">DNA repair</keyword>
<dbReference type="InterPro" id="IPR005122">
    <property type="entry name" value="Uracil-DNA_glycosylase-like"/>
</dbReference>
<evidence type="ECO:0000256" key="1">
    <source>
        <dbReference type="ARBA" id="ARBA00001400"/>
    </source>
</evidence>
<proteinExistence type="inferred from homology"/>
<dbReference type="PANTHER" id="PTHR11264">
    <property type="entry name" value="URACIL-DNA GLYCOSYLASE"/>
    <property type="match status" value="1"/>
</dbReference>
<dbReference type="InterPro" id="IPR018085">
    <property type="entry name" value="Ura-DNA_Glyclase_AS"/>
</dbReference>
<dbReference type="GO" id="GO:0005737">
    <property type="term" value="C:cytoplasm"/>
    <property type="evidence" value="ECO:0007669"/>
    <property type="project" value="UniProtKB-SubCell"/>
</dbReference>
<organism evidence="13 14">
    <name type="scientific">Aliidiomarina taiwanensis</name>
    <dbReference type="NCBI Taxonomy" id="946228"/>
    <lineage>
        <taxon>Bacteria</taxon>
        <taxon>Pseudomonadati</taxon>
        <taxon>Pseudomonadota</taxon>
        <taxon>Gammaproteobacteria</taxon>
        <taxon>Alteromonadales</taxon>
        <taxon>Idiomarinaceae</taxon>
        <taxon>Aliidiomarina</taxon>
    </lineage>
</organism>
<evidence type="ECO:0000256" key="8">
    <source>
        <dbReference type="ARBA" id="ARBA00023204"/>
    </source>
</evidence>
<reference evidence="13 14" key="1">
    <citation type="journal article" date="2011" name="Front. Microbiol.">
        <title>Genomic signatures of strain selection and enhancement in Bacillus atrophaeus var. globigii, a historical biowarfare simulant.</title>
        <authorList>
            <person name="Gibbons H.S."/>
            <person name="Broomall S.M."/>
            <person name="McNew L.A."/>
            <person name="Daligault H."/>
            <person name="Chapman C."/>
            <person name="Bruce D."/>
            <person name="Karavis M."/>
            <person name="Krepps M."/>
            <person name="McGregor P.A."/>
            <person name="Hong C."/>
            <person name="Park K.H."/>
            <person name="Akmal A."/>
            <person name="Feldman A."/>
            <person name="Lin J.S."/>
            <person name="Chang W.E."/>
            <person name="Higgs B.W."/>
            <person name="Demirev P."/>
            <person name="Lindquist J."/>
            <person name="Liem A."/>
            <person name="Fochler E."/>
            <person name="Read T.D."/>
            <person name="Tapia R."/>
            <person name="Johnson S."/>
            <person name="Bishop-Lilly K.A."/>
            <person name="Detter C."/>
            <person name="Han C."/>
            <person name="Sozhamannan S."/>
            <person name="Rosenzweig C.N."/>
            <person name="Skowronski E.W."/>
        </authorList>
    </citation>
    <scope>NUCLEOTIDE SEQUENCE [LARGE SCALE GENOMIC DNA]</scope>
    <source>
        <strain evidence="13 14">AIT1</strain>
    </source>
</reference>
<evidence type="ECO:0000313" key="14">
    <source>
        <dbReference type="Proteomes" id="UP000286976"/>
    </source>
</evidence>
<accession>A0A432X7Y4</accession>
<dbReference type="NCBIfam" id="NF003589">
    <property type="entry name" value="PRK05254.1-2"/>
    <property type="match status" value="1"/>
</dbReference>
<evidence type="ECO:0000313" key="13">
    <source>
        <dbReference type="EMBL" id="RUO42968.1"/>
    </source>
</evidence>
<evidence type="ECO:0000256" key="6">
    <source>
        <dbReference type="ARBA" id="ARBA00022763"/>
    </source>
</evidence>
<dbReference type="RefSeq" id="WP_126757183.1">
    <property type="nucleotide sequence ID" value="NZ_PIPQ01000002.1"/>
</dbReference>
<dbReference type="EMBL" id="PIPQ01000002">
    <property type="protein sequence ID" value="RUO42968.1"/>
    <property type="molecule type" value="Genomic_DNA"/>
</dbReference>
<evidence type="ECO:0000259" key="12">
    <source>
        <dbReference type="SMART" id="SM00986"/>
    </source>
</evidence>
<dbReference type="AlphaFoldDB" id="A0A432X7Y4"/>
<dbReference type="OrthoDB" id="9804372at2"/>
<comment type="similarity">
    <text evidence="3 9 11">Belongs to the uracil-DNA glycosylase (UDG) superfamily. UNG family.</text>
</comment>
<comment type="subcellular location">
    <subcellularLocation>
        <location evidence="9">Cytoplasm</location>
    </subcellularLocation>
</comment>
<evidence type="ECO:0000256" key="4">
    <source>
        <dbReference type="ARBA" id="ARBA00012030"/>
    </source>
</evidence>
<comment type="caution">
    <text evidence="13">The sequence shown here is derived from an EMBL/GenBank/DDBJ whole genome shotgun (WGS) entry which is preliminary data.</text>
</comment>
<dbReference type="SUPFAM" id="SSF52141">
    <property type="entry name" value="Uracil-DNA glycosylase-like"/>
    <property type="match status" value="1"/>
</dbReference>
<comment type="catalytic activity">
    <reaction evidence="1 9 11">
        <text>Hydrolyzes single-stranded DNA or mismatched double-stranded DNA and polynucleotides, releasing free uracil.</text>
        <dbReference type="EC" id="3.2.2.27"/>
    </reaction>
</comment>
<dbReference type="Proteomes" id="UP000286976">
    <property type="component" value="Unassembled WGS sequence"/>
</dbReference>
<feature type="domain" description="Uracil-DNA glycosylase-like" evidence="12">
    <location>
        <begin position="54"/>
        <end position="214"/>
    </location>
</feature>
<dbReference type="InterPro" id="IPR036895">
    <property type="entry name" value="Uracil-DNA_glycosylase-like_sf"/>
</dbReference>
<dbReference type="GO" id="GO:0097510">
    <property type="term" value="P:base-excision repair, AP site formation via deaminated base removal"/>
    <property type="evidence" value="ECO:0007669"/>
    <property type="project" value="TreeGrafter"/>
</dbReference>
<dbReference type="NCBIfam" id="NF003591">
    <property type="entry name" value="PRK05254.1-4"/>
    <property type="match status" value="1"/>
</dbReference>
<dbReference type="SMART" id="SM00987">
    <property type="entry name" value="UreE_C"/>
    <property type="match status" value="1"/>
</dbReference>
<evidence type="ECO:0000256" key="7">
    <source>
        <dbReference type="ARBA" id="ARBA00022801"/>
    </source>
</evidence>
<dbReference type="GO" id="GO:0004844">
    <property type="term" value="F:uracil DNA N-glycosylase activity"/>
    <property type="evidence" value="ECO:0007669"/>
    <property type="project" value="UniProtKB-UniRule"/>
</dbReference>